<protein>
    <submittedName>
        <fullName evidence="1">Uncharacterized protein</fullName>
    </submittedName>
</protein>
<name>E2CA26_HARSA</name>
<gene>
    <name evidence="1" type="ORF">EAI_08842</name>
</gene>
<evidence type="ECO:0000313" key="2">
    <source>
        <dbReference type="Proteomes" id="UP000008237"/>
    </source>
</evidence>
<accession>E2CA26</accession>
<dbReference type="InParanoid" id="E2CA26"/>
<organism evidence="2">
    <name type="scientific">Harpegnathos saltator</name>
    <name type="common">Jerdon's jumping ant</name>
    <dbReference type="NCBI Taxonomy" id="610380"/>
    <lineage>
        <taxon>Eukaryota</taxon>
        <taxon>Metazoa</taxon>
        <taxon>Ecdysozoa</taxon>
        <taxon>Arthropoda</taxon>
        <taxon>Hexapoda</taxon>
        <taxon>Insecta</taxon>
        <taxon>Pterygota</taxon>
        <taxon>Neoptera</taxon>
        <taxon>Endopterygota</taxon>
        <taxon>Hymenoptera</taxon>
        <taxon>Apocrita</taxon>
        <taxon>Aculeata</taxon>
        <taxon>Formicoidea</taxon>
        <taxon>Formicidae</taxon>
        <taxon>Ponerinae</taxon>
        <taxon>Ponerini</taxon>
        <taxon>Harpegnathos</taxon>
    </lineage>
</organism>
<dbReference type="AlphaFoldDB" id="E2CA26"/>
<keyword evidence="2" id="KW-1185">Reference proteome</keyword>
<sequence length="196" mass="21567">MPSRRRLASKATGAEALPLPLMVIGGVPEADMPISHVNKANERQRNKRKRKQSVFPTTLHDHHWLECTAPTTAWSMGMRAALCAVHTGSNRLRIDCRHLVMDTCTLPACLSPTWRIARWGCTQQRATLAVQSVIYRGNFKGGLLVTVAPGLEEETARSEAKTSFVFARGVTPTLQEAVISDCCGASVYARQKVELL</sequence>
<dbReference type="Proteomes" id="UP000008237">
    <property type="component" value="Unassembled WGS sequence"/>
</dbReference>
<dbReference type="EMBL" id="GL453920">
    <property type="protein sequence ID" value="EFN75181.1"/>
    <property type="molecule type" value="Genomic_DNA"/>
</dbReference>
<evidence type="ECO:0000313" key="1">
    <source>
        <dbReference type="EMBL" id="EFN75181.1"/>
    </source>
</evidence>
<reference evidence="1 2" key="1">
    <citation type="journal article" date="2010" name="Science">
        <title>Genomic comparison of the ants Camponotus floridanus and Harpegnathos saltator.</title>
        <authorList>
            <person name="Bonasio R."/>
            <person name="Zhang G."/>
            <person name="Ye C."/>
            <person name="Mutti N.S."/>
            <person name="Fang X."/>
            <person name="Qin N."/>
            <person name="Donahue G."/>
            <person name="Yang P."/>
            <person name="Li Q."/>
            <person name="Li C."/>
            <person name="Zhang P."/>
            <person name="Huang Z."/>
            <person name="Berger S.L."/>
            <person name="Reinberg D."/>
            <person name="Wang J."/>
            <person name="Liebig J."/>
        </authorList>
    </citation>
    <scope>NUCLEOTIDE SEQUENCE [LARGE SCALE GENOMIC DNA]</scope>
    <source>
        <strain evidence="1 2">R22 G/1</strain>
    </source>
</reference>
<proteinExistence type="predicted"/>